<sequence length="464" mass="54250">MINTEKLPLLETSAHINYNGINNSNMSINHNDSSSTESIITLDDDQITNGRENNNLNSLLFDGDSVNTIVNFSNDWRDTDDRYGGKTQKRLDINGNWEYNTKFITGDILNEKIANIDNQLYLMKEIILNDGRVILELSNLNENKKIETKYKIYNNEEEREYNNNLNDLDLTTFLPINKEKTNFLKKFFSSKYMFLPNTFFLNFAFGSVLLFEAKNYFHKEKLPENLYHNFWDVLMSGISGITVMNLSYLNYKLISLKNKWKYLSFSLVIGGISIWDQFLYLYVSEENFNFISFIERISIFFISILIEELIFDKIAQPCIEKLWQNLKNQNFSKIIKYGSTISMLLFVSIFKNILTGLYGEEKEINLENIKKALPLTLLTVIFENTLTSFSFSYFDWFWTKISIAKEIATNSIKGIERFANQQAQNYSFKKLIKQFNFQPFNANLINESESIDHPDSNQPSIQVM</sequence>
<gene>
    <name evidence="2" type="ORF">SHM_25190</name>
</gene>
<name>A0ABM8BYB8_9MOLU</name>
<keyword evidence="1" id="KW-0472">Membrane</keyword>
<proteinExistence type="predicted"/>
<feature type="transmembrane region" description="Helical" evidence="1">
    <location>
        <begin position="192"/>
        <end position="211"/>
    </location>
</feature>
<keyword evidence="3" id="KW-1185">Reference proteome</keyword>
<protein>
    <submittedName>
        <fullName evidence="2">Uncharacterized protein</fullName>
    </submittedName>
</protein>
<organism evidence="2 3">
    <name type="scientific">Spiroplasma ixodetis</name>
    <dbReference type="NCBI Taxonomy" id="2141"/>
    <lineage>
        <taxon>Bacteria</taxon>
        <taxon>Bacillati</taxon>
        <taxon>Mycoplasmatota</taxon>
        <taxon>Mollicutes</taxon>
        <taxon>Entomoplasmatales</taxon>
        <taxon>Spiroplasmataceae</taxon>
        <taxon>Spiroplasma</taxon>
    </lineage>
</organism>
<dbReference type="RefSeq" id="WP_281748508.1">
    <property type="nucleotide sequence ID" value="NZ_AP026933.1"/>
</dbReference>
<keyword evidence="1" id="KW-0812">Transmembrane</keyword>
<dbReference type="Proteomes" id="UP001163387">
    <property type="component" value="Chromosome"/>
</dbReference>
<feature type="transmembrane region" description="Helical" evidence="1">
    <location>
        <begin position="231"/>
        <end position="251"/>
    </location>
</feature>
<evidence type="ECO:0000313" key="2">
    <source>
        <dbReference type="EMBL" id="BDT04873.1"/>
    </source>
</evidence>
<evidence type="ECO:0000313" key="3">
    <source>
        <dbReference type="Proteomes" id="UP001163387"/>
    </source>
</evidence>
<evidence type="ECO:0000256" key="1">
    <source>
        <dbReference type="SAM" id="Phobius"/>
    </source>
</evidence>
<reference evidence="2 3" key="1">
    <citation type="journal article" date="2022" name="Front. Microbiol.">
        <title>Male-killing mechanisms vary between Spiroplasma species.</title>
        <authorList>
            <person name="Arai H."/>
            <person name="Inoue M."/>
            <person name="Kageyama D."/>
        </authorList>
    </citation>
    <scope>NUCLEOTIDE SEQUENCE [LARGE SCALE GENOMIC DNA]</scope>
    <source>
        <strain evidence="3">sHm</strain>
    </source>
</reference>
<keyword evidence="1" id="KW-1133">Transmembrane helix</keyword>
<accession>A0ABM8BYB8</accession>
<feature type="transmembrane region" description="Helical" evidence="1">
    <location>
        <begin position="263"/>
        <end position="282"/>
    </location>
</feature>
<dbReference type="EMBL" id="AP026933">
    <property type="protein sequence ID" value="BDT04873.1"/>
    <property type="molecule type" value="Genomic_DNA"/>
</dbReference>